<keyword evidence="5" id="KW-0539">Nucleus</keyword>
<evidence type="ECO:0000313" key="10">
    <source>
        <dbReference type="Proteomes" id="UP000759537"/>
    </source>
</evidence>
<gene>
    <name evidence="9" type="ORF">DFH94DRAFT_629102</name>
</gene>
<feature type="region of interest" description="Disordered" evidence="6">
    <location>
        <begin position="347"/>
        <end position="396"/>
    </location>
</feature>
<dbReference type="InterPro" id="IPR042321">
    <property type="entry name" value="Ima1"/>
</dbReference>
<feature type="compositionally biased region" description="Polar residues" evidence="6">
    <location>
        <begin position="494"/>
        <end position="504"/>
    </location>
</feature>
<dbReference type="AlphaFoldDB" id="A0A9P5TA79"/>
<comment type="subcellular location">
    <subcellularLocation>
        <location evidence="1">Nucleus inner membrane</location>
        <topology evidence="1">Multi-pass membrane protein</topology>
    </subcellularLocation>
</comment>
<evidence type="ECO:0000313" key="9">
    <source>
        <dbReference type="EMBL" id="KAF8481059.1"/>
    </source>
</evidence>
<feature type="transmembrane region" description="Helical" evidence="7">
    <location>
        <begin position="522"/>
        <end position="541"/>
    </location>
</feature>
<feature type="region of interest" description="Disordered" evidence="6">
    <location>
        <begin position="460"/>
        <end position="479"/>
    </location>
</feature>
<dbReference type="EMBL" id="WHVB01000007">
    <property type="protein sequence ID" value="KAF8481059.1"/>
    <property type="molecule type" value="Genomic_DNA"/>
</dbReference>
<feature type="transmembrane region" description="Helical" evidence="7">
    <location>
        <begin position="224"/>
        <end position="246"/>
    </location>
</feature>
<feature type="transmembrane region" description="Helical" evidence="7">
    <location>
        <begin position="310"/>
        <end position="330"/>
    </location>
</feature>
<keyword evidence="10" id="KW-1185">Reference proteome</keyword>
<evidence type="ECO:0000256" key="5">
    <source>
        <dbReference type="ARBA" id="ARBA00023242"/>
    </source>
</evidence>
<comment type="caution">
    <text evidence="9">The sequence shown here is derived from an EMBL/GenBank/DDBJ whole genome shotgun (WGS) entry which is preliminary data.</text>
</comment>
<dbReference type="GO" id="GO:0044732">
    <property type="term" value="C:mitotic spindle pole body"/>
    <property type="evidence" value="ECO:0007669"/>
    <property type="project" value="TreeGrafter"/>
</dbReference>
<feature type="compositionally biased region" description="Low complexity" evidence="6">
    <location>
        <begin position="347"/>
        <end position="362"/>
    </location>
</feature>
<reference evidence="9" key="2">
    <citation type="journal article" date="2020" name="Nat. Commun.">
        <title>Large-scale genome sequencing of mycorrhizal fungi provides insights into the early evolution of symbiotic traits.</title>
        <authorList>
            <person name="Miyauchi S."/>
            <person name="Kiss E."/>
            <person name="Kuo A."/>
            <person name="Drula E."/>
            <person name="Kohler A."/>
            <person name="Sanchez-Garcia M."/>
            <person name="Morin E."/>
            <person name="Andreopoulos B."/>
            <person name="Barry K.W."/>
            <person name="Bonito G."/>
            <person name="Buee M."/>
            <person name="Carver A."/>
            <person name="Chen C."/>
            <person name="Cichocki N."/>
            <person name="Clum A."/>
            <person name="Culley D."/>
            <person name="Crous P.W."/>
            <person name="Fauchery L."/>
            <person name="Girlanda M."/>
            <person name="Hayes R.D."/>
            <person name="Keri Z."/>
            <person name="LaButti K."/>
            <person name="Lipzen A."/>
            <person name="Lombard V."/>
            <person name="Magnuson J."/>
            <person name="Maillard F."/>
            <person name="Murat C."/>
            <person name="Nolan M."/>
            <person name="Ohm R.A."/>
            <person name="Pangilinan J."/>
            <person name="Pereira M.F."/>
            <person name="Perotto S."/>
            <person name="Peter M."/>
            <person name="Pfister S."/>
            <person name="Riley R."/>
            <person name="Sitrit Y."/>
            <person name="Stielow J.B."/>
            <person name="Szollosi G."/>
            <person name="Zifcakova L."/>
            <person name="Stursova M."/>
            <person name="Spatafora J.W."/>
            <person name="Tedersoo L."/>
            <person name="Vaario L.M."/>
            <person name="Yamada A."/>
            <person name="Yan M."/>
            <person name="Wang P."/>
            <person name="Xu J."/>
            <person name="Bruns T."/>
            <person name="Baldrian P."/>
            <person name="Vilgalys R."/>
            <person name="Dunand C."/>
            <person name="Henrissat B."/>
            <person name="Grigoriev I.V."/>
            <person name="Hibbett D."/>
            <person name="Nagy L.G."/>
            <person name="Martin F.M."/>
        </authorList>
    </citation>
    <scope>NUCLEOTIDE SEQUENCE</scope>
    <source>
        <strain evidence="9">Prilba</strain>
    </source>
</reference>
<keyword evidence="2 7" id="KW-0812">Transmembrane</keyword>
<evidence type="ECO:0000256" key="6">
    <source>
        <dbReference type="SAM" id="MobiDB-lite"/>
    </source>
</evidence>
<keyword evidence="4 7" id="KW-0472">Membrane</keyword>
<dbReference type="GO" id="GO:0034506">
    <property type="term" value="C:chromosome, centromeric core domain"/>
    <property type="evidence" value="ECO:0007669"/>
    <property type="project" value="TreeGrafter"/>
</dbReference>
<evidence type="ECO:0000256" key="3">
    <source>
        <dbReference type="ARBA" id="ARBA00022989"/>
    </source>
</evidence>
<dbReference type="GO" id="GO:0005637">
    <property type="term" value="C:nuclear inner membrane"/>
    <property type="evidence" value="ECO:0007669"/>
    <property type="project" value="UniProtKB-SubCell"/>
</dbReference>
<organism evidence="9 10">
    <name type="scientific">Russula ochroleuca</name>
    <dbReference type="NCBI Taxonomy" id="152965"/>
    <lineage>
        <taxon>Eukaryota</taxon>
        <taxon>Fungi</taxon>
        <taxon>Dikarya</taxon>
        <taxon>Basidiomycota</taxon>
        <taxon>Agaricomycotina</taxon>
        <taxon>Agaricomycetes</taxon>
        <taxon>Russulales</taxon>
        <taxon>Russulaceae</taxon>
        <taxon>Russula</taxon>
    </lineage>
</organism>
<feature type="region of interest" description="Disordered" evidence="6">
    <location>
        <begin position="422"/>
        <end position="442"/>
    </location>
</feature>
<name>A0A9P5TA79_9AGAM</name>
<accession>A0A9P5TA79</accession>
<evidence type="ECO:0000256" key="1">
    <source>
        <dbReference type="ARBA" id="ARBA00004473"/>
    </source>
</evidence>
<sequence length="546" mass="60633">MGTFLRRTTPTVCFFCQTTISPPPPQPLSFHCPHCACWNHYDANGDILSDDPAMHDETMNRRSFARRASPRKDRLLTTFSSSAPFCTACQSNQRLIVSLLSSYLPPSDDDPDYAPRLAGFAAYKASIYARYPPVCERCAPLVEEEIRKKDVVARSNALGSWLNESKKKDTRRQEALSNMDRHKLYRELRWWTARGVLWAITLLVVVSADVIGAMGRLTLPERGILSPLLPVMTLLSITWTAWLPTYAHFRRAELQGRKVRMRGRERYVTLQAVVWLGRMFTTSLIALSWQRPSMDFLSLRSHPASSNSRIYFGLASCFEVSVFIYSFYTLRLHRAPAVRLRLIDSSTSRSSTPSISTSSRPSRSPPPSYAPTASASTTTTTITTNTPRALDPPELLDSLSLSSAPIPLRTWHATGPVFGHASLRPATLNPPSPPASSTLAHAPALQSHEDEDAMDWTPTTSPVGPELASRGPLPARKVPNATTGLETLLERTNIIDSSEPGNKSSRAKRGGRLGKSPPTWSWGWVYALSLVPLVGVMYYHLRNTLA</sequence>
<feature type="transmembrane region" description="Helical" evidence="7">
    <location>
        <begin position="191"/>
        <end position="212"/>
    </location>
</feature>
<evidence type="ECO:0000256" key="4">
    <source>
        <dbReference type="ARBA" id="ARBA00023136"/>
    </source>
</evidence>
<proteinExistence type="predicted"/>
<dbReference type="Pfam" id="PF09779">
    <property type="entry name" value="Ima1_N"/>
    <property type="match status" value="1"/>
</dbReference>
<evidence type="ECO:0000256" key="2">
    <source>
        <dbReference type="ARBA" id="ARBA00022692"/>
    </source>
</evidence>
<dbReference type="PANTHER" id="PTHR28538">
    <property type="entry name" value="INTEGRAL INNER NUCLEAR MEMBRANE PROTEIN IMA1"/>
    <property type="match status" value="1"/>
</dbReference>
<evidence type="ECO:0000256" key="7">
    <source>
        <dbReference type="SAM" id="Phobius"/>
    </source>
</evidence>
<evidence type="ECO:0000259" key="8">
    <source>
        <dbReference type="Pfam" id="PF09779"/>
    </source>
</evidence>
<dbReference type="PANTHER" id="PTHR28538:SF1">
    <property type="entry name" value="INTEGRAL INNER NUCLEAR MEMBRANE PROTEIN IMA1"/>
    <property type="match status" value="1"/>
</dbReference>
<dbReference type="GO" id="GO:0034992">
    <property type="term" value="C:microtubule organizing center attachment site"/>
    <property type="evidence" value="ECO:0007669"/>
    <property type="project" value="TreeGrafter"/>
</dbReference>
<feature type="domain" description="Ima1 N-terminal" evidence="8">
    <location>
        <begin position="13"/>
        <end position="142"/>
    </location>
</feature>
<keyword evidence="3 7" id="KW-1133">Transmembrane helix</keyword>
<feature type="transmembrane region" description="Helical" evidence="7">
    <location>
        <begin position="267"/>
        <end position="290"/>
    </location>
</feature>
<protein>
    <submittedName>
        <fullName evidence="9">Ima1 N-terminal domain-containing protein</fullName>
    </submittedName>
</protein>
<reference evidence="9" key="1">
    <citation type="submission" date="2019-10" db="EMBL/GenBank/DDBJ databases">
        <authorList>
            <consortium name="DOE Joint Genome Institute"/>
            <person name="Kuo A."/>
            <person name="Miyauchi S."/>
            <person name="Kiss E."/>
            <person name="Drula E."/>
            <person name="Kohler A."/>
            <person name="Sanchez-Garcia M."/>
            <person name="Andreopoulos B."/>
            <person name="Barry K.W."/>
            <person name="Bonito G."/>
            <person name="Buee M."/>
            <person name="Carver A."/>
            <person name="Chen C."/>
            <person name="Cichocki N."/>
            <person name="Clum A."/>
            <person name="Culley D."/>
            <person name="Crous P.W."/>
            <person name="Fauchery L."/>
            <person name="Girlanda M."/>
            <person name="Hayes R."/>
            <person name="Keri Z."/>
            <person name="LaButti K."/>
            <person name="Lipzen A."/>
            <person name="Lombard V."/>
            <person name="Magnuson J."/>
            <person name="Maillard F."/>
            <person name="Morin E."/>
            <person name="Murat C."/>
            <person name="Nolan M."/>
            <person name="Ohm R."/>
            <person name="Pangilinan J."/>
            <person name="Pereira M."/>
            <person name="Perotto S."/>
            <person name="Peter M."/>
            <person name="Riley R."/>
            <person name="Sitrit Y."/>
            <person name="Stielow B."/>
            <person name="Szollosi G."/>
            <person name="Zifcakova L."/>
            <person name="Stursova M."/>
            <person name="Spatafora J.W."/>
            <person name="Tedersoo L."/>
            <person name="Vaario L.-M."/>
            <person name="Yamada A."/>
            <person name="Yan M."/>
            <person name="Wang P."/>
            <person name="Xu J."/>
            <person name="Bruns T."/>
            <person name="Baldrian P."/>
            <person name="Vilgalys R."/>
            <person name="Henrissat B."/>
            <person name="Grigoriev I.V."/>
            <person name="Hibbett D."/>
            <person name="Nagy L.G."/>
            <person name="Martin F.M."/>
        </authorList>
    </citation>
    <scope>NUCLEOTIDE SEQUENCE</scope>
    <source>
        <strain evidence="9">Prilba</strain>
    </source>
</reference>
<feature type="compositionally biased region" description="Low complexity" evidence="6">
    <location>
        <begin position="370"/>
        <end position="396"/>
    </location>
</feature>
<dbReference type="Proteomes" id="UP000759537">
    <property type="component" value="Unassembled WGS sequence"/>
</dbReference>
<dbReference type="GO" id="GO:0071765">
    <property type="term" value="P:nuclear inner membrane organization"/>
    <property type="evidence" value="ECO:0007669"/>
    <property type="project" value="InterPro"/>
</dbReference>
<feature type="region of interest" description="Disordered" evidence="6">
    <location>
        <begin position="493"/>
        <end position="515"/>
    </location>
</feature>
<dbReference type="InterPro" id="IPR018617">
    <property type="entry name" value="Ima1_N"/>
</dbReference>
<dbReference type="OrthoDB" id="5966927at2759"/>